<feature type="region of interest" description="Disordered" evidence="1">
    <location>
        <begin position="1"/>
        <end position="21"/>
    </location>
</feature>
<dbReference type="Proteomes" id="UP000054279">
    <property type="component" value="Unassembled WGS sequence"/>
</dbReference>
<dbReference type="HOGENOM" id="CLU_2723847_0_0_1"/>
<accession>A0A0C9T3H0</accession>
<reference evidence="2 3" key="1">
    <citation type="submission" date="2014-06" db="EMBL/GenBank/DDBJ databases">
        <title>Evolutionary Origins and Diversification of the Mycorrhizal Mutualists.</title>
        <authorList>
            <consortium name="DOE Joint Genome Institute"/>
            <consortium name="Mycorrhizal Genomics Consortium"/>
            <person name="Kohler A."/>
            <person name="Kuo A."/>
            <person name="Nagy L.G."/>
            <person name="Floudas D."/>
            <person name="Copeland A."/>
            <person name="Barry K.W."/>
            <person name="Cichocki N."/>
            <person name="Veneault-Fourrey C."/>
            <person name="LaButti K."/>
            <person name="Lindquist E.A."/>
            <person name="Lipzen A."/>
            <person name="Lundell T."/>
            <person name="Morin E."/>
            <person name="Murat C."/>
            <person name="Riley R."/>
            <person name="Ohm R."/>
            <person name="Sun H."/>
            <person name="Tunlid A."/>
            <person name="Henrissat B."/>
            <person name="Grigoriev I.V."/>
            <person name="Hibbett D.S."/>
            <person name="Martin F."/>
        </authorList>
    </citation>
    <scope>NUCLEOTIDE SEQUENCE [LARGE SCALE GENOMIC DNA]</scope>
    <source>
        <strain evidence="2 3">SS14</strain>
    </source>
</reference>
<sequence>MPGGRPRKYFTEEEERQGRLQAKKAYRERNIDEERRKSRIRTKHATIKAERAARKPAVLLELPTNKVVQLRS</sequence>
<protein>
    <submittedName>
        <fullName evidence="2">Uncharacterized protein</fullName>
    </submittedName>
</protein>
<evidence type="ECO:0000313" key="3">
    <source>
        <dbReference type="Proteomes" id="UP000054279"/>
    </source>
</evidence>
<gene>
    <name evidence="2" type="ORF">M422DRAFT_276015</name>
</gene>
<organism evidence="2 3">
    <name type="scientific">Sphaerobolus stellatus (strain SS14)</name>
    <dbReference type="NCBI Taxonomy" id="990650"/>
    <lineage>
        <taxon>Eukaryota</taxon>
        <taxon>Fungi</taxon>
        <taxon>Dikarya</taxon>
        <taxon>Basidiomycota</taxon>
        <taxon>Agaricomycotina</taxon>
        <taxon>Agaricomycetes</taxon>
        <taxon>Phallomycetidae</taxon>
        <taxon>Geastrales</taxon>
        <taxon>Sphaerobolaceae</taxon>
        <taxon>Sphaerobolus</taxon>
    </lineage>
</organism>
<evidence type="ECO:0000256" key="1">
    <source>
        <dbReference type="SAM" id="MobiDB-lite"/>
    </source>
</evidence>
<dbReference type="EMBL" id="KN837686">
    <property type="protein sequence ID" value="KIJ23413.1"/>
    <property type="molecule type" value="Genomic_DNA"/>
</dbReference>
<proteinExistence type="predicted"/>
<dbReference type="AlphaFoldDB" id="A0A0C9T3H0"/>
<name>A0A0C9T3H0_SPHS4</name>
<evidence type="ECO:0000313" key="2">
    <source>
        <dbReference type="EMBL" id="KIJ23413.1"/>
    </source>
</evidence>
<keyword evidence="3" id="KW-1185">Reference proteome</keyword>